<sequence length="120" mass="12227">MALVLVAGDFHAACRPAHRFENVCLSWGALPDWHGFSPSSTGTGSTTTMRVKSVAAVIGGTFTLVALATGVAQAGQHQTHGHPVVGETVAGGPYKPTEETVTGGPYMITGDALNNPSPLG</sequence>
<dbReference type="EMBL" id="JAWCTQ010000041">
    <property type="protein sequence ID" value="MDT9685439.1"/>
    <property type="molecule type" value="Genomic_DNA"/>
</dbReference>
<comment type="caution">
    <text evidence="2">The sequence shown here is derived from an EMBL/GenBank/DDBJ whole genome shotgun (WGS) entry which is preliminary data.</text>
</comment>
<feature type="region of interest" description="Disordered" evidence="1">
    <location>
        <begin position="78"/>
        <end position="120"/>
    </location>
</feature>
<evidence type="ECO:0000313" key="2">
    <source>
        <dbReference type="EMBL" id="MDT9685439.1"/>
    </source>
</evidence>
<protein>
    <recommendedName>
        <fullName evidence="4">Chaplin domain-containing protein</fullName>
    </recommendedName>
</protein>
<gene>
    <name evidence="2" type="ORF">RND61_25730</name>
</gene>
<evidence type="ECO:0000313" key="3">
    <source>
        <dbReference type="Proteomes" id="UP001250181"/>
    </source>
</evidence>
<keyword evidence="3" id="KW-1185">Reference proteome</keyword>
<dbReference type="RefSeq" id="WP_315880480.1">
    <property type="nucleotide sequence ID" value="NZ_JAWCTQ010000041.1"/>
</dbReference>
<reference evidence="2 3" key="1">
    <citation type="submission" date="2023-09" db="EMBL/GenBank/DDBJ databases">
        <title>Streptomyces sp. nov.: A antagonism against Alternaria gaisen Producing Streptochlin, Isolated from Tamarix root soil.</title>
        <authorList>
            <person name="Chen Y."/>
        </authorList>
    </citation>
    <scope>NUCLEOTIDE SEQUENCE [LARGE SCALE GENOMIC DNA]</scope>
    <source>
        <strain evidence="2 3">TRM76323</strain>
    </source>
</reference>
<proteinExistence type="predicted"/>
<organism evidence="2 3">
    <name type="scientific">Streptomyces tamarix</name>
    <dbReference type="NCBI Taxonomy" id="3078565"/>
    <lineage>
        <taxon>Bacteria</taxon>
        <taxon>Bacillati</taxon>
        <taxon>Actinomycetota</taxon>
        <taxon>Actinomycetes</taxon>
        <taxon>Kitasatosporales</taxon>
        <taxon>Streptomycetaceae</taxon>
        <taxon>Streptomyces</taxon>
    </lineage>
</organism>
<evidence type="ECO:0008006" key="4">
    <source>
        <dbReference type="Google" id="ProtNLM"/>
    </source>
</evidence>
<dbReference type="Proteomes" id="UP001250181">
    <property type="component" value="Unassembled WGS sequence"/>
</dbReference>
<accession>A0ABU3QRQ6</accession>
<evidence type="ECO:0000256" key="1">
    <source>
        <dbReference type="SAM" id="MobiDB-lite"/>
    </source>
</evidence>
<name>A0ABU3QRQ6_9ACTN</name>